<reference evidence="2" key="1">
    <citation type="submission" date="2022-11" db="UniProtKB">
        <authorList>
            <consortium name="WormBaseParasite"/>
        </authorList>
    </citation>
    <scope>IDENTIFICATION</scope>
</reference>
<dbReference type="WBParaSite" id="PgR096_g007_t01">
    <property type="protein sequence ID" value="PgR096_g007_t01"/>
    <property type="gene ID" value="PgR096_g007"/>
</dbReference>
<sequence>MALLPLKHRQMFSNFRIAFVRTTTMSWIQYIHIYIYIYTYDQYIYVYIYDSDYLPVQRFYIWYEVKRRGSRNIRRKIQVLFIT</sequence>
<proteinExistence type="predicted"/>
<accession>A0A915C6V4</accession>
<organism evidence="1 2">
    <name type="scientific">Parascaris univalens</name>
    <name type="common">Nematode worm</name>
    <dbReference type="NCBI Taxonomy" id="6257"/>
    <lineage>
        <taxon>Eukaryota</taxon>
        <taxon>Metazoa</taxon>
        <taxon>Ecdysozoa</taxon>
        <taxon>Nematoda</taxon>
        <taxon>Chromadorea</taxon>
        <taxon>Rhabditida</taxon>
        <taxon>Spirurina</taxon>
        <taxon>Ascaridomorpha</taxon>
        <taxon>Ascaridoidea</taxon>
        <taxon>Ascarididae</taxon>
        <taxon>Parascaris</taxon>
    </lineage>
</organism>
<evidence type="ECO:0000313" key="1">
    <source>
        <dbReference type="Proteomes" id="UP000887569"/>
    </source>
</evidence>
<protein>
    <submittedName>
        <fullName evidence="2">EGF-like domain-containing protein</fullName>
    </submittedName>
</protein>
<dbReference type="AlphaFoldDB" id="A0A915C6V4"/>
<dbReference type="Proteomes" id="UP000887569">
    <property type="component" value="Unplaced"/>
</dbReference>
<name>A0A915C6V4_PARUN</name>
<keyword evidence="1" id="KW-1185">Reference proteome</keyword>
<evidence type="ECO:0000313" key="2">
    <source>
        <dbReference type="WBParaSite" id="PgR096_g007_t01"/>
    </source>
</evidence>